<keyword evidence="4" id="KW-1185">Reference proteome</keyword>
<feature type="transmembrane region" description="Helical" evidence="2">
    <location>
        <begin position="124"/>
        <end position="142"/>
    </location>
</feature>
<sequence>MPENDVTEGVGANGMADQELKKTPENEAVKENLLPPDETAGTAADVEAVQLPNNAKLPLPEGVTLPPNAEPFPPADVGLVKELQKKADNWMGWYNFCGWIYWFLGAASVAFSTLGASDVVEAKFRTSFALLSAICLGVIGFANPQKKAAKFIGAFRLLEPSVRAYKYGVLSKADLLIKDREAENMLNEGEFDGK</sequence>
<feature type="transmembrane region" description="Helical" evidence="2">
    <location>
        <begin position="93"/>
        <end position="112"/>
    </location>
</feature>
<evidence type="ECO:0000256" key="2">
    <source>
        <dbReference type="SAM" id="Phobius"/>
    </source>
</evidence>
<dbReference type="EMBL" id="VWSF01000004">
    <property type="protein sequence ID" value="KAA5547816.1"/>
    <property type="molecule type" value="Genomic_DNA"/>
</dbReference>
<evidence type="ECO:0000256" key="1">
    <source>
        <dbReference type="SAM" id="MobiDB-lite"/>
    </source>
</evidence>
<reference evidence="3 4" key="1">
    <citation type="submission" date="2019-09" db="EMBL/GenBank/DDBJ databases">
        <title>Genome sequence and assembly of Adhaeribacter sp.</title>
        <authorList>
            <person name="Chhetri G."/>
        </authorList>
    </citation>
    <scope>NUCLEOTIDE SEQUENCE [LARGE SCALE GENOMIC DNA]</scope>
    <source>
        <strain evidence="3 4">DK36</strain>
    </source>
</reference>
<comment type="caution">
    <text evidence="3">The sequence shown here is derived from an EMBL/GenBank/DDBJ whole genome shotgun (WGS) entry which is preliminary data.</text>
</comment>
<proteinExistence type="predicted"/>
<organism evidence="3 4">
    <name type="scientific">Adhaeribacter rhizoryzae</name>
    <dbReference type="NCBI Taxonomy" id="2607907"/>
    <lineage>
        <taxon>Bacteria</taxon>
        <taxon>Pseudomonadati</taxon>
        <taxon>Bacteroidota</taxon>
        <taxon>Cytophagia</taxon>
        <taxon>Cytophagales</taxon>
        <taxon>Hymenobacteraceae</taxon>
        <taxon>Adhaeribacter</taxon>
    </lineage>
</organism>
<feature type="region of interest" description="Disordered" evidence="1">
    <location>
        <begin position="1"/>
        <end position="39"/>
    </location>
</feature>
<evidence type="ECO:0000313" key="4">
    <source>
        <dbReference type="Proteomes" id="UP000323426"/>
    </source>
</evidence>
<keyword evidence="2" id="KW-0812">Transmembrane</keyword>
<keyword evidence="2" id="KW-0472">Membrane</keyword>
<evidence type="ECO:0000313" key="3">
    <source>
        <dbReference type="EMBL" id="KAA5547816.1"/>
    </source>
</evidence>
<protein>
    <submittedName>
        <fullName evidence="3">Uncharacterized protein</fullName>
    </submittedName>
</protein>
<accession>A0A5M6DN54</accession>
<dbReference type="Proteomes" id="UP000323426">
    <property type="component" value="Unassembled WGS sequence"/>
</dbReference>
<feature type="compositionally biased region" description="Basic and acidic residues" evidence="1">
    <location>
        <begin position="18"/>
        <end position="30"/>
    </location>
</feature>
<name>A0A5M6DN54_9BACT</name>
<keyword evidence="2" id="KW-1133">Transmembrane helix</keyword>
<dbReference type="AlphaFoldDB" id="A0A5M6DN54"/>
<gene>
    <name evidence="3" type="ORF">F0145_07700</name>
</gene>
<dbReference type="RefSeq" id="WP_150087734.1">
    <property type="nucleotide sequence ID" value="NZ_VWSF01000004.1"/>
</dbReference>